<dbReference type="GO" id="GO:0016491">
    <property type="term" value="F:oxidoreductase activity"/>
    <property type="evidence" value="ECO:0007669"/>
    <property type="project" value="InterPro"/>
</dbReference>
<gene>
    <name evidence="1" type="ORF">BDP81DRAFT_455993</name>
</gene>
<protein>
    <submittedName>
        <fullName evidence="1">Uncharacterized protein</fullName>
    </submittedName>
</protein>
<dbReference type="PANTHER" id="PTHR36124">
    <property type="match status" value="1"/>
</dbReference>
<dbReference type="PANTHER" id="PTHR36124:SF4">
    <property type="entry name" value="ER-BOUND OXYGENASE MPAB_MPAB'_RUBBER OXYGENASE CATALYTIC DOMAIN-CONTAINING PROTEIN"/>
    <property type="match status" value="1"/>
</dbReference>
<evidence type="ECO:0000313" key="1">
    <source>
        <dbReference type="EMBL" id="KAK1621683.1"/>
    </source>
</evidence>
<evidence type="ECO:0000313" key="2">
    <source>
        <dbReference type="Proteomes" id="UP001243989"/>
    </source>
</evidence>
<comment type="caution">
    <text evidence="1">The sequence shown here is derived from an EMBL/GenBank/DDBJ whole genome shotgun (WGS) entry which is preliminary data.</text>
</comment>
<dbReference type="AlphaFoldDB" id="A0AAI9ZBX5"/>
<dbReference type="Proteomes" id="UP001243989">
    <property type="component" value="Unassembled WGS sequence"/>
</dbReference>
<keyword evidence="2" id="KW-1185">Reference proteome</keyword>
<organism evidence="1 2">
    <name type="scientific">Colletotrichum phormii</name>
    <dbReference type="NCBI Taxonomy" id="359342"/>
    <lineage>
        <taxon>Eukaryota</taxon>
        <taxon>Fungi</taxon>
        <taxon>Dikarya</taxon>
        <taxon>Ascomycota</taxon>
        <taxon>Pezizomycotina</taxon>
        <taxon>Sordariomycetes</taxon>
        <taxon>Hypocreomycetidae</taxon>
        <taxon>Glomerellales</taxon>
        <taxon>Glomerellaceae</taxon>
        <taxon>Colletotrichum</taxon>
        <taxon>Colletotrichum acutatum species complex</taxon>
    </lineage>
</organism>
<proteinExistence type="predicted"/>
<dbReference type="RefSeq" id="XP_060437678.1">
    <property type="nucleotide sequence ID" value="XM_060593118.1"/>
</dbReference>
<dbReference type="InterPro" id="IPR046366">
    <property type="entry name" value="MPAB"/>
</dbReference>
<name>A0AAI9ZBX5_9PEZI</name>
<dbReference type="GeneID" id="85477980"/>
<sequence length="144" mass="15892">MGIPFDLLPSCGDGWKDGLHFATELRDWTVRYEEEVCKPVATNDQYLRVYVDSALSSLPSFLRTALRNSLGADLGGIVRLSLNAPPSLESPGLPLSTFLALVRNLRKLGLRHLALPRPDSSAVKIVDEALNPETKLYNFGRKSL</sequence>
<reference evidence="1" key="1">
    <citation type="submission" date="2021-06" db="EMBL/GenBank/DDBJ databases">
        <title>Comparative genomics, transcriptomics and evolutionary studies reveal genomic signatures of adaptation to plant cell wall in hemibiotrophic fungi.</title>
        <authorList>
            <consortium name="DOE Joint Genome Institute"/>
            <person name="Baroncelli R."/>
            <person name="Diaz J.F."/>
            <person name="Benocci T."/>
            <person name="Peng M."/>
            <person name="Battaglia E."/>
            <person name="Haridas S."/>
            <person name="Andreopoulos W."/>
            <person name="Labutti K."/>
            <person name="Pangilinan J."/>
            <person name="Floch G.L."/>
            <person name="Makela M.R."/>
            <person name="Henrissat B."/>
            <person name="Grigoriev I.V."/>
            <person name="Crouch J.A."/>
            <person name="De Vries R.P."/>
            <person name="Sukno S.A."/>
            <person name="Thon M.R."/>
        </authorList>
    </citation>
    <scope>NUCLEOTIDE SEQUENCE</scope>
    <source>
        <strain evidence="1">CBS 102054</strain>
    </source>
</reference>
<accession>A0AAI9ZBX5</accession>
<dbReference type="EMBL" id="JAHMHQ010000045">
    <property type="protein sequence ID" value="KAK1621683.1"/>
    <property type="molecule type" value="Genomic_DNA"/>
</dbReference>